<keyword evidence="2" id="KW-1185">Reference proteome</keyword>
<accession>A0A974BLY6</accession>
<sequence length="94" mass="11177">MYKLWAKKIKTNNIVSSIVVKNKEEISLDSKRDKAFKEICAKLDISVPLWLKKHDLEFSQFKYVTFYPHDFVDEVDFDKLEIELIDDGLDKHKN</sequence>
<dbReference type="AlphaFoldDB" id="A0A974BLY6"/>
<organism evidence="1 2">
    <name type="scientific">Sedimentibacter hydroxybenzoicus DSM 7310</name>
    <dbReference type="NCBI Taxonomy" id="1123245"/>
    <lineage>
        <taxon>Bacteria</taxon>
        <taxon>Bacillati</taxon>
        <taxon>Bacillota</taxon>
        <taxon>Tissierellia</taxon>
        <taxon>Sedimentibacter</taxon>
    </lineage>
</organism>
<comment type="caution">
    <text evidence="1">The sequence shown here is derived from an EMBL/GenBank/DDBJ whole genome shotgun (WGS) entry which is preliminary data.</text>
</comment>
<dbReference type="EMBL" id="JACBNQ010000029">
    <property type="protein sequence ID" value="NYB75824.1"/>
    <property type="molecule type" value="Genomic_DNA"/>
</dbReference>
<dbReference type="Proteomes" id="UP000611629">
    <property type="component" value="Unassembled WGS sequence"/>
</dbReference>
<name>A0A974BLY6_SEDHY</name>
<reference evidence="1" key="1">
    <citation type="submission" date="2020-07" db="EMBL/GenBank/DDBJ databases">
        <title>Genomic analysis of a strain of Sedimentibacter Hydroxybenzoicus DSM7310.</title>
        <authorList>
            <person name="Ma S."/>
        </authorList>
    </citation>
    <scope>NUCLEOTIDE SEQUENCE</scope>
    <source>
        <strain evidence="1">DSM 7310</strain>
    </source>
</reference>
<evidence type="ECO:0000313" key="2">
    <source>
        <dbReference type="Proteomes" id="UP000611629"/>
    </source>
</evidence>
<dbReference type="RefSeq" id="WP_179239540.1">
    <property type="nucleotide sequence ID" value="NZ_JACBNQ010000029.1"/>
</dbReference>
<protein>
    <submittedName>
        <fullName evidence="1">Uncharacterized protein</fullName>
    </submittedName>
</protein>
<evidence type="ECO:0000313" key="1">
    <source>
        <dbReference type="EMBL" id="NYB75824.1"/>
    </source>
</evidence>
<proteinExistence type="predicted"/>
<gene>
    <name evidence="1" type="ORF">HZF24_16870</name>
</gene>